<keyword evidence="3" id="KW-1185">Reference proteome</keyword>
<dbReference type="InterPro" id="IPR024311">
    <property type="entry name" value="Lipocalin-like"/>
</dbReference>
<feature type="domain" description="Lipocalin-like" evidence="1">
    <location>
        <begin position="25"/>
        <end position="112"/>
    </location>
</feature>
<evidence type="ECO:0000259" key="1">
    <source>
        <dbReference type="Pfam" id="PF13648"/>
    </source>
</evidence>
<dbReference type="Pfam" id="PF13648">
    <property type="entry name" value="Lipocalin_4"/>
    <property type="match status" value="1"/>
</dbReference>
<dbReference type="EMBL" id="BAABGX010000003">
    <property type="protein sequence ID" value="GAA4313611.1"/>
    <property type="molecule type" value="Genomic_DNA"/>
</dbReference>
<evidence type="ECO:0000313" key="2">
    <source>
        <dbReference type="EMBL" id="GAA4313611.1"/>
    </source>
</evidence>
<organism evidence="2 3">
    <name type="scientific">Nibribacter koreensis</name>
    <dbReference type="NCBI Taxonomy" id="1084519"/>
    <lineage>
        <taxon>Bacteria</taxon>
        <taxon>Pseudomonadati</taxon>
        <taxon>Bacteroidota</taxon>
        <taxon>Cytophagia</taxon>
        <taxon>Cytophagales</taxon>
        <taxon>Hymenobacteraceae</taxon>
        <taxon>Nibribacter</taxon>
    </lineage>
</organism>
<dbReference type="RefSeq" id="WP_345168691.1">
    <property type="nucleotide sequence ID" value="NZ_BAABGX010000003.1"/>
</dbReference>
<proteinExistence type="predicted"/>
<dbReference type="Proteomes" id="UP001501844">
    <property type="component" value="Unassembled WGS sequence"/>
</dbReference>
<evidence type="ECO:0000313" key="3">
    <source>
        <dbReference type="Proteomes" id="UP001501844"/>
    </source>
</evidence>
<gene>
    <name evidence="2" type="ORF">GCM10023183_33420</name>
</gene>
<accession>A0ABP8FYH2</accession>
<name>A0ABP8FYH2_9BACT</name>
<reference evidence="3" key="1">
    <citation type="journal article" date="2019" name="Int. J. Syst. Evol. Microbiol.">
        <title>The Global Catalogue of Microorganisms (GCM) 10K type strain sequencing project: providing services to taxonomists for standard genome sequencing and annotation.</title>
        <authorList>
            <consortium name="The Broad Institute Genomics Platform"/>
            <consortium name="The Broad Institute Genome Sequencing Center for Infectious Disease"/>
            <person name="Wu L."/>
            <person name="Ma J."/>
        </authorList>
    </citation>
    <scope>NUCLEOTIDE SEQUENCE [LARGE SCALE GENOMIC DNA]</scope>
    <source>
        <strain evidence="3">JCM 17917</strain>
    </source>
</reference>
<comment type="caution">
    <text evidence="2">The sequence shown here is derived from an EMBL/GenBank/DDBJ whole genome shotgun (WGS) entry which is preliminary data.</text>
</comment>
<sequence>MRNIIYALLALLIFPSCDKDEPATLIGTWMRTEVYAIDNAGNRSHNNLDYAPTCEKDNLYQFTGNNEYYLKEGGNICQPSAESSDKYELLENGTKIKFQKGGLWMIESLSGASLTVKQALPPGVGFKEIVTIFKRR</sequence>
<protein>
    <recommendedName>
        <fullName evidence="1">Lipocalin-like domain-containing protein</fullName>
    </recommendedName>
</protein>